<accession>A0A291QM06</accession>
<evidence type="ECO:0000256" key="1">
    <source>
        <dbReference type="ARBA" id="ARBA00022801"/>
    </source>
</evidence>
<dbReference type="AlphaFoldDB" id="A0A291QM06"/>
<organism evidence="4 5">
    <name type="scientific">Streptomyces formicae</name>
    <dbReference type="NCBI Taxonomy" id="1616117"/>
    <lineage>
        <taxon>Bacteria</taxon>
        <taxon>Bacillati</taxon>
        <taxon>Actinomycetota</taxon>
        <taxon>Actinomycetes</taxon>
        <taxon>Kitasatosporales</taxon>
        <taxon>Streptomycetaceae</taxon>
        <taxon>Streptomyces</taxon>
    </lineage>
</organism>
<evidence type="ECO:0000313" key="4">
    <source>
        <dbReference type="EMBL" id="ATL32514.1"/>
    </source>
</evidence>
<protein>
    <submittedName>
        <fullName evidence="4">Lipase</fullName>
    </submittedName>
</protein>
<keyword evidence="1" id="KW-0378">Hydrolase</keyword>
<dbReference type="PANTHER" id="PTHR10272">
    <property type="entry name" value="PLATELET-ACTIVATING FACTOR ACETYLHYDROLASE"/>
    <property type="match status" value="1"/>
</dbReference>
<dbReference type="GO" id="GO:0016042">
    <property type="term" value="P:lipid catabolic process"/>
    <property type="evidence" value="ECO:0007669"/>
    <property type="project" value="UniProtKB-KW"/>
</dbReference>
<dbReference type="InterPro" id="IPR029058">
    <property type="entry name" value="AB_hydrolase_fold"/>
</dbReference>
<keyword evidence="5" id="KW-1185">Reference proteome</keyword>
<evidence type="ECO:0000256" key="2">
    <source>
        <dbReference type="ARBA" id="ARBA00022963"/>
    </source>
</evidence>
<name>A0A291QM06_9ACTN</name>
<dbReference type="Gene3D" id="3.40.50.1820">
    <property type="entry name" value="alpha/beta hydrolase"/>
    <property type="match status" value="1"/>
</dbReference>
<gene>
    <name evidence="4" type="ORF">KY5_7496</name>
</gene>
<reference evidence="4 5" key="1">
    <citation type="submission" date="2017-08" db="EMBL/GenBank/DDBJ databases">
        <title>Complete Genome Sequence of Streptomyces formicae KY5, the formicamycin producer.</title>
        <authorList>
            <person name="Holmes N.A."/>
            <person name="Devine R."/>
            <person name="Qin Z."/>
            <person name="Seipke R.F."/>
            <person name="Wilkinson B."/>
            <person name="Hutchings M.I."/>
        </authorList>
    </citation>
    <scope>NUCLEOTIDE SEQUENCE [LARGE SCALE GENOMIC DNA]</scope>
    <source>
        <strain evidence="4 5">KY5</strain>
    </source>
</reference>
<proteinExistence type="predicted"/>
<keyword evidence="3" id="KW-0443">Lipid metabolism</keyword>
<dbReference type="RefSeq" id="WP_234363066.1">
    <property type="nucleotide sequence ID" value="NZ_CP022685.1"/>
</dbReference>
<evidence type="ECO:0000313" key="5">
    <source>
        <dbReference type="Proteomes" id="UP000221011"/>
    </source>
</evidence>
<dbReference type="PANTHER" id="PTHR10272:SF0">
    <property type="entry name" value="PLATELET-ACTIVATING FACTOR ACETYLHYDROLASE"/>
    <property type="match status" value="1"/>
</dbReference>
<sequence>MVFSHGAHSHRADHTVIVQELASRGYAVVTVDHTYDAFTEFPDGRVLVPSRDPQHAMGPADFAADIRFVLDRVEDLAEGRGPGSEGPPLPEHLAGALDTRRIGVFGWSKGGTATAHVMAADPRVRAGLSLDAPMEPLVSGDLDRPFMMMTATFPRQDDPHVAAFWERLRGWRLDIRAQGAVHSSYGDNQVLIPQLAKLVGMSDEELGDWIGTLDPDRAVRIQQAYPSAFFDLHLRHRRGRLLEGPSRRFPEVAFLGSS</sequence>
<dbReference type="EMBL" id="CP022685">
    <property type="protein sequence ID" value="ATL32514.1"/>
    <property type="molecule type" value="Genomic_DNA"/>
</dbReference>
<dbReference type="GO" id="GO:0003847">
    <property type="term" value="F:1-alkyl-2-acetylglycerophosphocholine esterase activity"/>
    <property type="evidence" value="ECO:0007669"/>
    <property type="project" value="TreeGrafter"/>
</dbReference>
<dbReference type="Pfam" id="PF03403">
    <property type="entry name" value="PAF-AH_p_II"/>
    <property type="match status" value="1"/>
</dbReference>
<dbReference type="SUPFAM" id="SSF53474">
    <property type="entry name" value="alpha/beta-Hydrolases"/>
    <property type="match status" value="1"/>
</dbReference>
<evidence type="ECO:0000256" key="3">
    <source>
        <dbReference type="ARBA" id="ARBA00023098"/>
    </source>
</evidence>
<dbReference type="Proteomes" id="UP000221011">
    <property type="component" value="Chromosome"/>
</dbReference>
<dbReference type="KEGG" id="sfk:KY5_7496"/>
<keyword evidence="2" id="KW-0442">Lipid degradation</keyword>